<dbReference type="InterPro" id="IPR035899">
    <property type="entry name" value="DBL_dom_sf"/>
</dbReference>
<dbReference type="GO" id="GO:0005096">
    <property type="term" value="F:GTPase activator activity"/>
    <property type="evidence" value="ECO:0007669"/>
    <property type="project" value="InterPro"/>
</dbReference>
<evidence type="ECO:0008006" key="6">
    <source>
        <dbReference type="Google" id="ProtNLM"/>
    </source>
</evidence>
<reference evidence="4" key="1">
    <citation type="submission" date="2022-12" db="EMBL/GenBank/DDBJ databases">
        <title>Genome assemblies of Blomia tropicalis.</title>
        <authorList>
            <person name="Cui Y."/>
        </authorList>
    </citation>
    <scope>NUCLEOTIDE SEQUENCE</scope>
    <source>
        <tissue evidence="4">Adult mites</tissue>
    </source>
</reference>
<dbReference type="GO" id="GO:0007399">
    <property type="term" value="P:nervous system development"/>
    <property type="evidence" value="ECO:0007669"/>
    <property type="project" value="TreeGrafter"/>
</dbReference>
<sequence length="854" mass="98941">MTTHRIDRIILIEQELYDNQTFISTLKEVMITLLQPQYIHHNSTFVFQQNFTVPIELQLKLESSDANAQNVIYISSRFEGTLFEQLSANKKPIISDIIVYQCIANRNALPNPKHPLFNFHMKDFVICFSINDKRKTNVINRYLSLIRFMGGQSRRDMKSGKSFDRTHLIESTTDSDNYKLATIYGIPILSKEWIDFVWENRRNADFISDDSTHLEKYRLKPFTGMKISLLNFPDDQIEQLTKNITENDGILVPIDDEHCSHLVINNAKTINYIEILEKLDSCPQFVVSEKWLFDSLSKKNREDEDAHKLKVPHLEKNVLNTPSKDDSIAYQTMNSLLLSPNYDNSIDNSLQVDKTDLKKQAITQELYQTEKNYVKILKDIIKVFREPLKNHQLPGQFPNEIELKTIFGGLPPIIEVHDKILAELEPIAMNWKAENQVGKIFQKHSKDFLTVYPQYINFYEKTKETIELCSEKYEKFSSFLKACQILPECRKQTFQELLINPIQRLPRIEMYIRALLNKTDNSHPDYKLLNEALNTIVSVNSEINQEKKKAAGQIEMFNILNDIEDCPATLLSANRHLISKCDARLLMSEDNVIHKLDNYLFSLLLFTDLILLCKKRTVKRTNSLRDRTTSSTVTKKTKKSYKYIETIDLSLMHNVIHKFEDNEIFVDCENTFVIITSSNLGTQFLTYPFVVKDVEMKRDTFTNDLIKAVELLADGTTDLNSNTCKLGDLDYSHSKTIARNLNKSKYVFLRTKEKINRKFSVRRTTTNLSFSVSMENLNAPASLPSTPHTNRFSRVINNLNFLTPREYDTQIKRSSHKIGSTNDLCTTDEANENFSLPTTPAPRKKKYQEKTPGS</sequence>
<dbReference type="Proteomes" id="UP001142055">
    <property type="component" value="Chromosome 1"/>
</dbReference>
<dbReference type="PANTHER" id="PTHR16777:SF2">
    <property type="entry name" value="PROTEIN ECT2"/>
    <property type="match status" value="1"/>
</dbReference>
<dbReference type="SMART" id="SM00325">
    <property type="entry name" value="RhoGEF"/>
    <property type="match status" value="1"/>
</dbReference>
<evidence type="ECO:0000313" key="4">
    <source>
        <dbReference type="EMBL" id="KAJ6222116.1"/>
    </source>
</evidence>
<dbReference type="CDD" id="cd00160">
    <property type="entry name" value="RhoGEF"/>
    <property type="match status" value="1"/>
</dbReference>
<dbReference type="GO" id="GO:0005634">
    <property type="term" value="C:nucleus"/>
    <property type="evidence" value="ECO:0007669"/>
    <property type="project" value="InterPro"/>
</dbReference>
<organism evidence="4 5">
    <name type="scientific">Blomia tropicalis</name>
    <name type="common">Mite</name>
    <dbReference type="NCBI Taxonomy" id="40697"/>
    <lineage>
        <taxon>Eukaryota</taxon>
        <taxon>Metazoa</taxon>
        <taxon>Ecdysozoa</taxon>
        <taxon>Arthropoda</taxon>
        <taxon>Chelicerata</taxon>
        <taxon>Arachnida</taxon>
        <taxon>Acari</taxon>
        <taxon>Acariformes</taxon>
        <taxon>Sarcoptiformes</taxon>
        <taxon>Astigmata</taxon>
        <taxon>Glycyphagoidea</taxon>
        <taxon>Echimyopodidae</taxon>
        <taxon>Blomia</taxon>
    </lineage>
</organism>
<dbReference type="AlphaFoldDB" id="A0A9Q0RQN7"/>
<dbReference type="PANTHER" id="PTHR16777">
    <property type="entry name" value="PROTEIN ECT2"/>
    <property type="match status" value="1"/>
</dbReference>
<feature type="domain" description="BRCT" evidence="3">
    <location>
        <begin position="217"/>
        <end position="309"/>
    </location>
</feature>
<dbReference type="GO" id="GO:2000431">
    <property type="term" value="P:regulation of cytokinesis, actomyosin contractile ring assembly"/>
    <property type="evidence" value="ECO:0007669"/>
    <property type="project" value="InterPro"/>
</dbReference>
<dbReference type="SUPFAM" id="SSF52113">
    <property type="entry name" value="BRCT domain"/>
    <property type="match status" value="2"/>
</dbReference>
<dbReference type="InterPro" id="IPR000219">
    <property type="entry name" value="DH_dom"/>
</dbReference>
<feature type="domain" description="DH" evidence="2">
    <location>
        <begin position="358"/>
        <end position="546"/>
    </location>
</feature>
<proteinExistence type="predicted"/>
<evidence type="ECO:0000259" key="2">
    <source>
        <dbReference type="PROSITE" id="PS50010"/>
    </source>
</evidence>
<feature type="domain" description="BRCT" evidence="3">
    <location>
        <begin position="144"/>
        <end position="194"/>
    </location>
</feature>
<protein>
    <recommendedName>
        <fullName evidence="6">Protein ECT2</fullName>
    </recommendedName>
</protein>
<dbReference type="Gene3D" id="3.40.50.10190">
    <property type="entry name" value="BRCT domain"/>
    <property type="match status" value="3"/>
</dbReference>
<evidence type="ECO:0000256" key="1">
    <source>
        <dbReference type="SAM" id="MobiDB-lite"/>
    </source>
</evidence>
<name>A0A9Q0RQN7_BLOTA</name>
<dbReference type="InterPro" id="IPR036420">
    <property type="entry name" value="BRCT_dom_sf"/>
</dbReference>
<dbReference type="EMBL" id="JAPWDV010000001">
    <property type="protein sequence ID" value="KAJ6222116.1"/>
    <property type="molecule type" value="Genomic_DNA"/>
</dbReference>
<dbReference type="Pfam" id="PF00621">
    <property type="entry name" value="RhoGEF"/>
    <property type="match status" value="1"/>
</dbReference>
<dbReference type="InterPro" id="IPR026817">
    <property type="entry name" value="Ect2"/>
</dbReference>
<keyword evidence="5" id="KW-1185">Reference proteome</keyword>
<dbReference type="Pfam" id="PF21242">
    <property type="entry name" value="ECT2_PH"/>
    <property type="match status" value="1"/>
</dbReference>
<dbReference type="GO" id="GO:0005938">
    <property type="term" value="C:cell cortex"/>
    <property type="evidence" value="ECO:0007669"/>
    <property type="project" value="TreeGrafter"/>
</dbReference>
<dbReference type="SUPFAM" id="SSF48065">
    <property type="entry name" value="DBL homology domain (DH-domain)"/>
    <property type="match status" value="1"/>
</dbReference>
<accession>A0A9Q0RQN7</accession>
<feature type="region of interest" description="Disordered" evidence="1">
    <location>
        <begin position="823"/>
        <end position="854"/>
    </location>
</feature>
<comment type="caution">
    <text evidence="4">The sequence shown here is derived from an EMBL/GenBank/DDBJ whole genome shotgun (WGS) entry which is preliminary data.</text>
</comment>
<evidence type="ECO:0000259" key="3">
    <source>
        <dbReference type="PROSITE" id="PS50172"/>
    </source>
</evidence>
<dbReference type="InterPro" id="IPR049395">
    <property type="entry name" value="ECT2_PH"/>
</dbReference>
<dbReference type="Gene3D" id="2.30.29.30">
    <property type="entry name" value="Pleckstrin-homology domain (PH domain)/Phosphotyrosine-binding domain (PTB)"/>
    <property type="match status" value="1"/>
</dbReference>
<gene>
    <name evidence="4" type="ORF">RDWZM_000661</name>
</gene>
<dbReference type="Gene3D" id="1.20.900.10">
    <property type="entry name" value="Dbl homology (DH) domain"/>
    <property type="match status" value="1"/>
</dbReference>
<dbReference type="SMART" id="SM00292">
    <property type="entry name" value="BRCT"/>
    <property type="match status" value="2"/>
</dbReference>
<dbReference type="PROSITE" id="PS50172">
    <property type="entry name" value="BRCT"/>
    <property type="match status" value="2"/>
</dbReference>
<dbReference type="GO" id="GO:0005085">
    <property type="term" value="F:guanyl-nucleotide exchange factor activity"/>
    <property type="evidence" value="ECO:0007669"/>
    <property type="project" value="InterPro"/>
</dbReference>
<dbReference type="InterPro" id="IPR001357">
    <property type="entry name" value="BRCT_dom"/>
</dbReference>
<dbReference type="OMA" id="PIYDVHK"/>
<dbReference type="PROSITE" id="PS50010">
    <property type="entry name" value="DH_2"/>
    <property type="match status" value="1"/>
</dbReference>
<dbReference type="InterPro" id="IPR011993">
    <property type="entry name" value="PH-like_dom_sf"/>
</dbReference>
<evidence type="ECO:0000313" key="5">
    <source>
        <dbReference type="Proteomes" id="UP001142055"/>
    </source>
</evidence>
<dbReference type="GO" id="GO:0000281">
    <property type="term" value="P:mitotic cytokinesis"/>
    <property type="evidence" value="ECO:0007669"/>
    <property type="project" value="TreeGrafter"/>
</dbReference>